<feature type="region of interest" description="Disordered" evidence="1">
    <location>
        <begin position="1"/>
        <end position="23"/>
    </location>
</feature>
<dbReference type="InterPro" id="IPR056632">
    <property type="entry name" value="DUF7730"/>
</dbReference>
<keyword evidence="4" id="KW-1185">Reference proteome</keyword>
<protein>
    <recommendedName>
        <fullName evidence="2">DUF7730 domain-containing protein</fullName>
    </recommendedName>
</protein>
<dbReference type="Proteomes" id="UP000184330">
    <property type="component" value="Unassembled WGS sequence"/>
</dbReference>
<name>A0A1L7XPA7_9HELO</name>
<gene>
    <name evidence="3" type="ORF">PAC_16759</name>
</gene>
<accession>A0A1L7XPA7</accession>
<sequence>MPVTEPDFPLQFAASDSDAHGPRRRALTIPLPRAPYQPPESLLKDLSTTRKHLIGSPSIVKLLLNPGRKAISPIYPLIQSTHDQTESHIFKLPREIRDQIWRLLIETSPTAIHILRPWERKDSKLTSRSCTALFEIDLEKAWNLNPLGATNLRNKALLQELLNLVQTCRMIYSEVMELWYEKLQFVFGSPDQFNHVIFRTRHHRLTHLNIQVDVDSYSKIDCEPLISAWEEMCVSLNHLPSLKTLRINFDQNCLPDPQGWSAIATFRRGLFKALCLVGGTGNGKRELEVFELTAPWPVLTILGKLLRDEEVQSVPFDVRDYDSQGWDIGIVAFSMGVALGRRFREDQLCLSDFDIWKERGETAFSVQTY</sequence>
<dbReference type="Pfam" id="PF24864">
    <property type="entry name" value="DUF7730"/>
    <property type="match status" value="1"/>
</dbReference>
<proteinExistence type="predicted"/>
<evidence type="ECO:0000259" key="2">
    <source>
        <dbReference type="Pfam" id="PF24864"/>
    </source>
</evidence>
<reference evidence="3 4" key="1">
    <citation type="submission" date="2016-03" db="EMBL/GenBank/DDBJ databases">
        <authorList>
            <person name="Ploux O."/>
        </authorList>
    </citation>
    <scope>NUCLEOTIDE SEQUENCE [LARGE SCALE GENOMIC DNA]</scope>
    <source>
        <strain evidence="3 4">UAMH 11012</strain>
    </source>
</reference>
<dbReference type="EMBL" id="FJOG01000040">
    <property type="protein sequence ID" value="CZR66858.1"/>
    <property type="molecule type" value="Genomic_DNA"/>
</dbReference>
<evidence type="ECO:0000313" key="3">
    <source>
        <dbReference type="EMBL" id="CZR66858.1"/>
    </source>
</evidence>
<organism evidence="3 4">
    <name type="scientific">Phialocephala subalpina</name>
    <dbReference type="NCBI Taxonomy" id="576137"/>
    <lineage>
        <taxon>Eukaryota</taxon>
        <taxon>Fungi</taxon>
        <taxon>Dikarya</taxon>
        <taxon>Ascomycota</taxon>
        <taxon>Pezizomycotina</taxon>
        <taxon>Leotiomycetes</taxon>
        <taxon>Helotiales</taxon>
        <taxon>Mollisiaceae</taxon>
        <taxon>Phialocephala</taxon>
        <taxon>Phialocephala fortinii species complex</taxon>
    </lineage>
</organism>
<dbReference type="OrthoDB" id="4757095at2759"/>
<dbReference type="PANTHER" id="PTHR38790">
    <property type="entry name" value="2EXR DOMAIN-CONTAINING PROTEIN-RELATED"/>
    <property type="match status" value="1"/>
</dbReference>
<feature type="domain" description="DUF7730" evidence="2">
    <location>
        <begin position="82"/>
        <end position="249"/>
    </location>
</feature>
<dbReference type="AlphaFoldDB" id="A0A1L7XPA7"/>
<evidence type="ECO:0000313" key="4">
    <source>
        <dbReference type="Proteomes" id="UP000184330"/>
    </source>
</evidence>
<evidence type="ECO:0000256" key="1">
    <source>
        <dbReference type="SAM" id="MobiDB-lite"/>
    </source>
</evidence>